<accession>A0ABX8H331</accession>
<keyword evidence="3" id="KW-1185">Reference proteome</keyword>
<feature type="domain" description="Bacterial EndoU nuclease" evidence="1">
    <location>
        <begin position="220"/>
        <end position="320"/>
    </location>
</feature>
<dbReference type="Pfam" id="PF14436">
    <property type="entry name" value="EndoU_bacteria"/>
    <property type="match status" value="1"/>
</dbReference>
<dbReference type="InterPro" id="IPR029501">
    <property type="entry name" value="EndoU_bac"/>
</dbReference>
<dbReference type="RefSeq" id="WP_144076767.1">
    <property type="nucleotide sequence ID" value="NZ_CP076129.1"/>
</dbReference>
<evidence type="ECO:0000313" key="2">
    <source>
        <dbReference type="EMBL" id="QWG10113.1"/>
    </source>
</evidence>
<reference evidence="2 3" key="1">
    <citation type="submission" date="2021-05" db="EMBL/GenBank/DDBJ databases">
        <title>Comparative genomic studies on the polysaccharide-degrading batcterial strains of the Flammeovirga genus.</title>
        <authorList>
            <person name="Zewei F."/>
            <person name="Zheng Z."/>
            <person name="Yu L."/>
            <person name="Ruyue G."/>
            <person name="Yanhong M."/>
            <person name="Yuanyuan C."/>
            <person name="Jingyan G."/>
            <person name="Wenjun H."/>
        </authorList>
    </citation>
    <scope>NUCLEOTIDE SEQUENCE [LARGE SCALE GENOMIC DNA]</scope>
    <source>
        <strain evidence="2 3">YS10</strain>
    </source>
</reference>
<organism evidence="2 3">
    <name type="scientific">Flammeovirga kamogawensis</name>
    <dbReference type="NCBI Taxonomy" id="373891"/>
    <lineage>
        <taxon>Bacteria</taxon>
        <taxon>Pseudomonadati</taxon>
        <taxon>Bacteroidota</taxon>
        <taxon>Cytophagia</taxon>
        <taxon>Cytophagales</taxon>
        <taxon>Flammeovirgaceae</taxon>
        <taxon>Flammeovirga</taxon>
    </lineage>
</organism>
<name>A0ABX8H331_9BACT</name>
<sequence>MEIVCLNTENFDFNQDWNRFLDVFGEENVIPLNASDDLINIPHSVGADLAGSISPDLEEVLNEVFENDIQAKTDFITTYNSNEEFSDYFSTLDANQDDVRGLVNAWKRLDEANSPLKTNIVELTGVSKHLDDIDNFGGYDNWRLRTGRSRHPNWTQVDDVANKVLARKPHVLEIEGLDKVRNYQRNRLEGFTDCHSKQALDDFVGTNGGTYQIKNKPSSLADDQVFSGQPVILKDGKEYVKTNGRIVEYETGKFGGTSTFFPENWNNARVLEEVEYAIKNNHGVAPSNNPTEYFGFSKNGKVEIHFYLNSDGSIGSYFPKL</sequence>
<dbReference type="Proteomes" id="UP000682802">
    <property type="component" value="Chromosome 2"/>
</dbReference>
<proteinExistence type="predicted"/>
<gene>
    <name evidence="2" type="ORF">KM029_20745</name>
</gene>
<evidence type="ECO:0000259" key="1">
    <source>
        <dbReference type="Pfam" id="PF14436"/>
    </source>
</evidence>
<evidence type="ECO:0000313" key="3">
    <source>
        <dbReference type="Proteomes" id="UP000682802"/>
    </source>
</evidence>
<dbReference type="EMBL" id="CP076129">
    <property type="protein sequence ID" value="QWG10113.1"/>
    <property type="molecule type" value="Genomic_DNA"/>
</dbReference>
<protein>
    <submittedName>
        <fullName evidence="2">EndoU domain-containing protein</fullName>
    </submittedName>
</protein>